<gene>
    <name evidence="1" type="ORF">EYF80_027294</name>
</gene>
<name>A0A4Z2HA54_9TELE</name>
<accession>A0A4Z2HA54</accession>
<proteinExistence type="predicted"/>
<evidence type="ECO:0000313" key="1">
    <source>
        <dbReference type="EMBL" id="TNN62491.1"/>
    </source>
</evidence>
<dbReference type="EMBL" id="SRLO01000292">
    <property type="protein sequence ID" value="TNN62491.1"/>
    <property type="molecule type" value="Genomic_DNA"/>
</dbReference>
<dbReference type="AlphaFoldDB" id="A0A4Z2HA54"/>
<organism evidence="1 2">
    <name type="scientific">Liparis tanakae</name>
    <name type="common">Tanaka's snailfish</name>
    <dbReference type="NCBI Taxonomy" id="230148"/>
    <lineage>
        <taxon>Eukaryota</taxon>
        <taxon>Metazoa</taxon>
        <taxon>Chordata</taxon>
        <taxon>Craniata</taxon>
        <taxon>Vertebrata</taxon>
        <taxon>Euteleostomi</taxon>
        <taxon>Actinopterygii</taxon>
        <taxon>Neopterygii</taxon>
        <taxon>Teleostei</taxon>
        <taxon>Neoteleostei</taxon>
        <taxon>Acanthomorphata</taxon>
        <taxon>Eupercaria</taxon>
        <taxon>Perciformes</taxon>
        <taxon>Cottioidei</taxon>
        <taxon>Cottales</taxon>
        <taxon>Liparidae</taxon>
        <taxon>Liparis</taxon>
    </lineage>
</organism>
<keyword evidence="2" id="KW-1185">Reference proteome</keyword>
<reference evidence="1 2" key="1">
    <citation type="submission" date="2019-03" db="EMBL/GenBank/DDBJ databases">
        <title>First draft genome of Liparis tanakae, snailfish: a comprehensive survey of snailfish specific genes.</title>
        <authorList>
            <person name="Kim W."/>
            <person name="Song I."/>
            <person name="Jeong J.-H."/>
            <person name="Kim D."/>
            <person name="Kim S."/>
            <person name="Ryu S."/>
            <person name="Song J.Y."/>
            <person name="Lee S.K."/>
        </authorList>
    </citation>
    <scope>NUCLEOTIDE SEQUENCE [LARGE SCALE GENOMIC DNA]</scope>
    <source>
        <tissue evidence="1">Muscle</tissue>
    </source>
</reference>
<evidence type="ECO:0000313" key="2">
    <source>
        <dbReference type="Proteomes" id="UP000314294"/>
    </source>
</evidence>
<dbReference type="Proteomes" id="UP000314294">
    <property type="component" value="Unassembled WGS sequence"/>
</dbReference>
<sequence length="101" mass="11062">MGKASRRSVTGRYFPVTKERDRTEATTTCVQPSATNRDLISRPLKAVSHLSEDETLLSAGSHCVMGTASRYPMDTWLQWLAHMTLSSSVGKSESCLACGRP</sequence>
<comment type="caution">
    <text evidence="1">The sequence shown here is derived from an EMBL/GenBank/DDBJ whole genome shotgun (WGS) entry which is preliminary data.</text>
</comment>
<protein>
    <submittedName>
        <fullName evidence="1">Uncharacterized protein</fullName>
    </submittedName>
</protein>